<dbReference type="SUPFAM" id="SSF81301">
    <property type="entry name" value="Nucleotidyltransferase"/>
    <property type="match status" value="1"/>
</dbReference>
<dbReference type="InterPro" id="IPR048840">
    <property type="entry name" value="PolA_pol_NTPase"/>
</dbReference>
<dbReference type="InterPro" id="IPR043519">
    <property type="entry name" value="NT_sf"/>
</dbReference>
<evidence type="ECO:0000259" key="1">
    <source>
        <dbReference type="Pfam" id="PF20750"/>
    </source>
</evidence>
<dbReference type="GO" id="GO:0005634">
    <property type="term" value="C:nucleus"/>
    <property type="evidence" value="ECO:0000318"/>
    <property type="project" value="GO_Central"/>
</dbReference>
<dbReference type="STRING" id="4072.A0A2G2ZZH7"/>
<protein>
    <recommendedName>
        <fullName evidence="1">Poly(A) polymerase nucleotidyltransferase domain-containing protein</fullName>
    </recommendedName>
</protein>
<dbReference type="Gramene" id="PHT87377">
    <property type="protein sequence ID" value="PHT87377"/>
    <property type="gene ID" value="T459_09483"/>
</dbReference>
<comment type="caution">
    <text evidence="2">The sequence shown here is derived from an EMBL/GenBank/DDBJ whole genome shotgun (WGS) entry which is preliminary data.</text>
</comment>
<dbReference type="AlphaFoldDB" id="A0A2G2ZZH7"/>
<feature type="domain" description="Poly(A) polymerase nucleotidyltransferase" evidence="1">
    <location>
        <begin position="171"/>
        <end position="289"/>
    </location>
</feature>
<evidence type="ECO:0000313" key="3">
    <source>
        <dbReference type="Proteomes" id="UP000222542"/>
    </source>
</evidence>
<organism evidence="2 3">
    <name type="scientific">Capsicum annuum</name>
    <name type="common">Capsicum pepper</name>
    <dbReference type="NCBI Taxonomy" id="4072"/>
    <lineage>
        <taxon>Eukaryota</taxon>
        <taxon>Viridiplantae</taxon>
        <taxon>Streptophyta</taxon>
        <taxon>Embryophyta</taxon>
        <taxon>Tracheophyta</taxon>
        <taxon>Spermatophyta</taxon>
        <taxon>Magnoliopsida</taxon>
        <taxon>eudicotyledons</taxon>
        <taxon>Gunneridae</taxon>
        <taxon>Pentapetalae</taxon>
        <taxon>asterids</taxon>
        <taxon>lamiids</taxon>
        <taxon>Solanales</taxon>
        <taxon>Solanaceae</taxon>
        <taxon>Solanoideae</taxon>
        <taxon>Capsiceae</taxon>
        <taxon>Capsicum</taxon>
    </lineage>
</organism>
<dbReference type="Gene3D" id="1.10.1410.10">
    <property type="match status" value="1"/>
</dbReference>
<name>A0A2G2ZZH7_CAPAN</name>
<proteinExistence type="predicted"/>
<dbReference type="GO" id="GO:1990817">
    <property type="term" value="F:poly(A) RNA polymerase activity"/>
    <property type="evidence" value="ECO:0000318"/>
    <property type="project" value="GO_Central"/>
</dbReference>
<reference evidence="2 3" key="1">
    <citation type="journal article" date="2014" name="Nat. Genet.">
        <title>Genome sequence of the hot pepper provides insights into the evolution of pungency in Capsicum species.</title>
        <authorList>
            <person name="Kim S."/>
            <person name="Park M."/>
            <person name="Yeom S.I."/>
            <person name="Kim Y.M."/>
            <person name="Lee J.M."/>
            <person name="Lee H.A."/>
            <person name="Seo E."/>
            <person name="Choi J."/>
            <person name="Cheong K."/>
            <person name="Kim K.T."/>
            <person name="Jung K."/>
            <person name="Lee G.W."/>
            <person name="Oh S.K."/>
            <person name="Bae C."/>
            <person name="Kim S.B."/>
            <person name="Lee H.Y."/>
            <person name="Kim S.Y."/>
            <person name="Kim M.S."/>
            <person name="Kang B.C."/>
            <person name="Jo Y.D."/>
            <person name="Yang H.B."/>
            <person name="Jeong H.J."/>
            <person name="Kang W.H."/>
            <person name="Kwon J.K."/>
            <person name="Shin C."/>
            <person name="Lim J.Y."/>
            <person name="Park J.H."/>
            <person name="Huh J.H."/>
            <person name="Kim J.S."/>
            <person name="Kim B.D."/>
            <person name="Cohen O."/>
            <person name="Paran I."/>
            <person name="Suh M.C."/>
            <person name="Lee S.B."/>
            <person name="Kim Y.K."/>
            <person name="Shin Y."/>
            <person name="Noh S.J."/>
            <person name="Park J."/>
            <person name="Seo Y.S."/>
            <person name="Kwon S.Y."/>
            <person name="Kim H.A."/>
            <person name="Park J.M."/>
            <person name="Kim H.J."/>
            <person name="Choi S.B."/>
            <person name="Bosland P.W."/>
            <person name="Reeves G."/>
            <person name="Jo S.H."/>
            <person name="Lee B.W."/>
            <person name="Cho H.T."/>
            <person name="Choi H.S."/>
            <person name="Lee M.S."/>
            <person name="Yu Y."/>
            <person name="Do Choi Y."/>
            <person name="Park B.S."/>
            <person name="van Deynze A."/>
            <person name="Ashrafi H."/>
            <person name="Hill T."/>
            <person name="Kim W.T."/>
            <person name="Pai H.S."/>
            <person name="Ahn H.K."/>
            <person name="Yeam I."/>
            <person name="Giovannoni J.J."/>
            <person name="Rose J.K."/>
            <person name="Sorensen I."/>
            <person name="Lee S.J."/>
            <person name="Kim R.W."/>
            <person name="Choi I.Y."/>
            <person name="Choi B.S."/>
            <person name="Lim J.S."/>
            <person name="Lee Y.H."/>
            <person name="Choi D."/>
        </authorList>
    </citation>
    <scope>NUCLEOTIDE SEQUENCE [LARGE SCALE GENOMIC DNA]</scope>
    <source>
        <strain evidence="3">cv. CM334</strain>
    </source>
</reference>
<reference evidence="2 3" key="2">
    <citation type="journal article" date="2017" name="Genome Biol.">
        <title>New reference genome sequences of hot pepper reveal the massive evolution of plant disease-resistance genes by retroduplication.</title>
        <authorList>
            <person name="Kim S."/>
            <person name="Park J."/>
            <person name="Yeom S.I."/>
            <person name="Kim Y.M."/>
            <person name="Seo E."/>
            <person name="Kim K.T."/>
            <person name="Kim M.S."/>
            <person name="Lee J.M."/>
            <person name="Cheong K."/>
            <person name="Shin H.S."/>
            <person name="Kim S.B."/>
            <person name="Han K."/>
            <person name="Lee J."/>
            <person name="Park M."/>
            <person name="Lee H.A."/>
            <person name="Lee H.Y."/>
            <person name="Lee Y."/>
            <person name="Oh S."/>
            <person name="Lee J.H."/>
            <person name="Choi E."/>
            <person name="Choi E."/>
            <person name="Lee S.E."/>
            <person name="Jeon J."/>
            <person name="Kim H."/>
            <person name="Choi G."/>
            <person name="Song H."/>
            <person name="Lee J."/>
            <person name="Lee S.C."/>
            <person name="Kwon J.K."/>
            <person name="Lee H.Y."/>
            <person name="Koo N."/>
            <person name="Hong Y."/>
            <person name="Kim R.W."/>
            <person name="Kang W.H."/>
            <person name="Huh J.H."/>
            <person name="Kang B.C."/>
            <person name="Yang T.J."/>
            <person name="Lee Y.H."/>
            <person name="Bennetzen J.L."/>
            <person name="Choi D."/>
        </authorList>
    </citation>
    <scope>NUCLEOTIDE SEQUENCE [LARGE SCALE GENOMIC DNA]</scope>
    <source>
        <strain evidence="3">cv. CM334</strain>
    </source>
</reference>
<dbReference type="Proteomes" id="UP000222542">
    <property type="component" value="Unassembled WGS sequence"/>
</dbReference>
<dbReference type="EMBL" id="AYRZ02000003">
    <property type="protein sequence ID" value="PHT87377.1"/>
    <property type="molecule type" value="Genomic_DNA"/>
</dbReference>
<dbReference type="PANTHER" id="PTHR10682:SF33">
    <property type="entry name" value="NUCLEAR POLY(A) POLYMERASE 3"/>
    <property type="match status" value="1"/>
</dbReference>
<accession>A0A2G2ZZH7</accession>
<sequence length="391" mass="45211">MQVGAKENFKFKVLAPLEKKILHLYEARCLALLEQVEKLEIGALVFIRGVVCVKILKFEQDLGLVSKCGIHTWWRYRNSEEEKKESDIRHYGTVRKVTQIQIHFVKSLRLLMILCLRRNLTGFLDQIHIWQELFWSSKEAVPKPKKKVTSDNYYRMVSEGDTNPNSLREESEIAHDSLFKMMADEGLVPSPEEKIKRKNAINKLKKIVRVWVNTVAYDHALPKRYLRFASGTILTYGSYGLGVHDSELDIDPLCVGPYFAILEEDFFIVLHSMLTRRPEVSNIHCVKGAKLASRVADELGYGKHRVRYAEIKFNVVKVLKDGDLQTIGMLDYNKRLQHFFTSHLKVDSVTANAWEEEDDVVLITCRLQNPDLDAINGTEKEQQRDDFTNEL</sequence>
<dbReference type="PANTHER" id="PTHR10682">
    <property type="entry name" value="POLY A POLYMERASE"/>
    <property type="match status" value="1"/>
</dbReference>
<evidence type="ECO:0000313" key="2">
    <source>
        <dbReference type="EMBL" id="PHT87377.1"/>
    </source>
</evidence>
<dbReference type="Gene3D" id="3.30.460.10">
    <property type="entry name" value="Beta Polymerase, domain 2"/>
    <property type="match status" value="1"/>
</dbReference>
<dbReference type="Pfam" id="PF20750">
    <property type="entry name" value="PAP_NTPase"/>
    <property type="match status" value="1"/>
</dbReference>
<gene>
    <name evidence="2" type="ORF">T459_09483</name>
</gene>
<keyword evidence="3" id="KW-1185">Reference proteome</keyword>